<evidence type="ECO:0000313" key="2">
    <source>
        <dbReference type="Proteomes" id="UP001152300"/>
    </source>
</evidence>
<dbReference type="EMBL" id="JAPEIS010000012">
    <property type="protein sequence ID" value="KAJ8060842.1"/>
    <property type="molecule type" value="Genomic_DNA"/>
</dbReference>
<evidence type="ECO:0000313" key="1">
    <source>
        <dbReference type="EMBL" id="KAJ8060842.1"/>
    </source>
</evidence>
<dbReference type="AlphaFoldDB" id="A0A9X0DGI6"/>
<protein>
    <recommendedName>
        <fullName evidence="3">Berberine/berberine-like domain-containing protein</fullName>
    </recommendedName>
</protein>
<proteinExistence type="predicted"/>
<comment type="caution">
    <text evidence="1">The sequence shown here is derived from an EMBL/GenBank/DDBJ whole genome shotgun (WGS) entry which is preliminary data.</text>
</comment>
<reference evidence="1" key="1">
    <citation type="submission" date="2022-11" db="EMBL/GenBank/DDBJ databases">
        <title>Genome Resource of Sclerotinia nivalis Strain SnTB1, a Plant Pathogen Isolated from American Ginseng.</title>
        <authorList>
            <person name="Fan S."/>
        </authorList>
    </citation>
    <scope>NUCLEOTIDE SEQUENCE</scope>
    <source>
        <strain evidence="1">SnTB1</strain>
    </source>
</reference>
<name>A0A9X0DGI6_9HELO</name>
<sequence>MRKTVHSIWKSSIPCISSISGINWAMTIQPLPMPTLSKSQGVNSLGLSASSGPLTLFLLSYNWGNIEDDGKVTEAAMKLISNIDEVAKEKGMGMGSEFKYLNYAAGWQNSIGGYGAENLGTLRRVSEKYDPDGLSQKLCEGGFKISKSWASGGSGLID</sequence>
<accession>A0A9X0DGI6</accession>
<keyword evidence="2" id="KW-1185">Reference proteome</keyword>
<evidence type="ECO:0008006" key="3">
    <source>
        <dbReference type="Google" id="ProtNLM"/>
    </source>
</evidence>
<gene>
    <name evidence="1" type="ORF">OCU04_009926</name>
</gene>
<dbReference type="Proteomes" id="UP001152300">
    <property type="component" value="Unassembled WGS sequence"/>
</dbReference>
<dbReference type="OrthoDB" id="2151789at2759"/>
<organism evidence="1 2">
    <name type="scientific">Sclerotinia nivalis</name>
    <dbReference type="NCBI Taxonomy" id="352851"/>
    <lineage>
        <taxon>Eukaryota</taxon>
        <taxon>Fungi</taxon>
        <taxon>Dikarya</taxon>
        <taxon>Ascomycota</taxon>
        <taxon>Pezizomycotina</taxon>
        <taxon>Leotiomycetes</taxon>
        <taxon>Helotiales</taxon>
        <taxon>Sclerotiniaceae</taxon>
        <taxon>Sclerotinia</taxon>
    </lineage>
</organism>